<dbReference type="RefSeq" id="WP_310838059.1">
    <property type="nucleotide sequence ID" value="NZ_JAVLSM010000010.1"/>
</dbReference>
<accession>A0AAE4K4S4</accession>
<reference evidence="1" key="1">
    <citation type="submission" date="2023-02" db="EMBL/GenBank/DDBJ databases">
        <title>Description of Herbaspirillum huttiense subsp. nephrolepsisexaltata and Herbaspirillum huttiense subsp. lycopersicon.</title>
        <authorList>
            <person name="Poudel M."/>
            <person name="Sharma A."/>
            <person name="Goss E."/>
            <person name="Tapia J.H."/>
            <person name="Harmon C.M."/>
            <person name="Jones J.B."/>
        </authorList>
    </citation>
    <scope>NUCLEOTIDE SEQUENCE</scope>
    <source>
        <strain evidence="1">NC40101</strain>
    </source>
</reference>
<dbReference type="AlphaFoldDB" id="A0AAE4K4S4"/>
<name>A0AAE4K4S4_9BURK</name>
<proteinExistence type="predicted"/>
<dbReference type="EMBL" id="JAVRAA010000009">
    <property type="protein sequence ID" value="MDT0338588.1"/>
    <property type="molecule type" value="Genomic_DNA"/>
</dbReference>
<protein>
    <submittedName>
        <fullName evidence="1">Uncharacterized protein</fullName>
    </submittedName>
</protein>
<sequence>MNTWQKNASMPSKRRRRRDPQVDKIRSIFWYHAIAHALELTMATEVRKAIEPYRSVLNQHGQPDKNEKYAHFRSGKRMPNATLIDLANRVVPGSRGLIEHPLWLVLRHEGSIKKYAVAWTGLLNRQTQNAMFTPRWTVIESPSELQLDLLVKDKSLDSLAALTMLYRIAQENEDARAVKNCATAIYQLLILLGPVFETAQVGQLIYDVYVDRILDSATDGGYKRAWHLFNYDQMAGFICFYAIAWQKPIDGRIRRAEYYVMQTIRGQLPGQLTGFMPLFIPNLDIGPPTKNGAALMRKYREAIEHPVPDEACSYRDEMPPYP</sequence>
<evidence type="ECO:0000313" key="1">
    <source>
        <dbReference type="EMBL" id="MDT0338588.1"/>
    </source>
</evidence>
<comment type="caution">
    <text evidence="1">The sequence shown here is derived from an EMBL/GenBank/DDBJ whole genome shotgun (WGS) entry which is preliminary data.</text>
</comment>
<organism evidence="1">
    <name type="scientific">Herbaspirillum huttiense subsp. nephrolepidis</name>
    <dbReference type="NCBI Taxonomy" id="3075126"/>
    <lineage>
        <taxon>Bacteria</taxon>
        <taxon>Pseudomonadati</taxon>
        <taxon>Pseudomonadota</taxon>
        <taxon>Betaproteobacteria</taxon>
        <taxon>Burkholderiales</taxon>
        <taxon>Oxalobacteraceae</taxon>
        <taxon>Herbaspirillum</taxon>
    </lineage>
</organism>
<gene>
    <name evidence="1" type="ORF">RJN63_17235</name>
</gene>